<dbReference type="GO" id="GO:0030288">
    <property type="term" value="C:outer membrane-bounded periplasmic space"/>
    <property type="evidence" value="ECO:0007669"/>
    <property type="project" value="TreeGrafter"/>
</dbReference>
<keyword evidence="6" id="KW-1185">Reference proteome</keyword>
<name>A0A1H4FM33_9RHOB</name>
<dbReference type="PANTHER" id="PTHR30290">
    <property type="entry name" value="PERIPLASMIC BINDING COMPONENT OF ABC TRANSPORTER"/>
    <property type="match status" value="1"/>
</dbReference>
<dbReference type="Gene3D" id="3.10.105.10">
    <property type="entry name" value="Dipeptide-binding Protein, Domain 3"/>
    <property type="match status" value="1"/>
</dbReference>
<dbReference type="GO" id="GO:0042884">
    <property type="term" value="P:microcin transport"/>
    <property type="evidence" value="ECO:0007669"/>
    <property type="project" value="TreeGrafter"/>
</dbReference>
<evidence type="ECO:0000313" key="5">
    <source>
        <dbReference type="EMBL" id="SEA98399.1"/>
    </source>
</evidence>
<accession>A0A1H4FM33</accession>
<evidence type="ECO:0000256" key="2">
    <source>
        <dbReference type="ARBA" id="ARBA00005695"/>
    </source>
</evidence>
<dbReference type="InterPro" id="IPR006311">
    <property type="entry name" value="TAT_signal"/>
</dbReference>
<organism evidence="5 6">
    <name type="scientific">Rubrimonas cliftonensis</name>
    <dbReference type="NCBI Taxonomy" id="89524"/>
    <lineage>
        <taxon>Bacteria</taxon>
        <taxon>Pseudomonadati</taxon>
        <taxon>Pseudomonadota</taxon>
        <taxon>Alphaproteobacteria</taxon>
        <taxon>Rhodobacterales</taxon>
        <taxon>Paracoccaceae</taxon>
        <taxon>Rubrimonas</taxon>
    </lineage>
</organism>
<dbReference type="GO" id="GO:0043190">
    <property type="term" value="C:ATP-binding cassette (ABC) transporter complex"/>
    <property type="evidence" value="ECO:0007669"/>
    <property type="project" value="InterPro"/>
</dbReference>
<evidence type="ECO:0000256" key="1">
    <source>
        <dbReference type="ARBA" id="ARBA00004418"/>
    </source>
</evidence>
<sequence length="625" mass="69947">MAITRRRFGALGLGVGLATAAPWRLGAQSGAASAAEGVIRTHGGSLVGKLKYPEGFAHFDYVNPDAPKGGVARQATASAFDSFNPFIVRGDPPTGIGVVFESLMTPSLDEGSTHYGLLAEWEEHPADDAWVSFRLREEARWHDGRPITVDDVIWSFETLVARGAPLYRFYYKNVVSARDLGDRVVRFDFDQTGNRELPHIMGQLTVLPKHWWEDGRDFEAGGLEPPLGSGPYRVGAFESGRFVEYERVPDYWGAGLPVNVGANNFDRLRYEIFLDASAQLDAFRAGQIDYREEFSAQNWAERYDFAAVRDGRVKRDEVTLDGLKRVQFFAMNLRRPKFQHIDTRRALSIAFDFEWTNKTIYFDQYARPSSYFQGGDDLQPSAPPEGLELAMLEPFRGQVPDEVFGAPYAPPQTDGSGRNRRGLRDAARLLESAGWRPGPDGVLQDAQGRPFEIEFLSAQDTQGRVIGPYIDNLATLGIRATFRVVDGPQYVRRVSQDPDFDFDMIIFGVNNSESPGNEQREYWGSEAADRMGSRNVSGVKDPAVDALIERIVFAEDRETLAAASRALDRVLTHSRYSVLQLYTPFERLAWWDVFGRPEPLPSRSLGFPAVWWWDAAKAAAMGSRS</sequence>
<dbReference type="InterPro" id="IPR039424">
    <property type="entry name" value="SBP_5"/>
</dbReference>
<dbReference type="EMBL" id="FNQM01000025">
    <property type="protein sequence ID" value="SEA98399.1"/>
    <property type="molecule type" value="Genomic_DNA"/>
</dbReference>
<dbReference type="SUPFAM" id="SSF53850">
    <property type="entry name" value="Periplasmic binding protein-like II"/>
    <property type="match status" value="1"/>
</dbReference>
<feature type="domain" description="Solute-binding protein family 5" evidence="4">
    <location>
        <begin position="116"/>
        <end position="526"/>
    </location>
</feature>
<comment type="subcellular location">
    <subcellularLocation>
        <location evidence="1">Periplasm</location>
    </subcellularLocation>
</comment>
<dbReference type="PIRSF" id="PIRSF002741">
    <property type="entry name" value="MppA"/>
    <property type="match status" value="1"/>
</dbReference>
<dbReference type="Gene3D" id="3.40.190.10">
    <property type="entry name" value="Periplasmic binding protein-like II"/>
    <property type="match status" value="1"/>
</dbReference>
<dbReference type="PANTHER" id="PTHR30290:SF64">
    <property type="entry name" value="ABC TRANSPORTER PERIPLASMIC BINDING PROTEIN"/>
    <property type="match status" value="1"/>
</dbReference>
<protein>
    <submittedName>
        <fullName evidence="5">Microcin C transport system substrate-binding protein</fullName>
    </submittedName>
</protein>
<dbReference type="OrthoDB" id="9803988at2"/>
<dbReference type="PROSITE" id="PS51318">
    <property type="entry name" value="TAT"/>
    <property type="match status" value="1"/>
</dbReference>
<keyword evidence="3" id="KW-0732">Signal</keyword>
<evidence type="ECO:0000259" key="4">
    <source>
        <dbReference type="Pfam" id="PF00496"/>
    </source>
</evidence>
<dbReference type="GO" id="GO:1904680">
    <property type="term" value="F:peptide transmembrane transporter activity"/>
    <property type="evidence" value="ECO:0007669"/>
    <property type="project" value="TreeGrafter"/>
</dbReference>
<dbReference type="RefSeq" id="WP_093256123.1">
    <property type="nucleotide sequence ID" value="NZ_FNQM01000025.1"/>
</dbReference>
<proteinExistence type="inferred from homology"/>
<dbReference type="STRING" id="89524.SAMN05444370_12512"/>
<comment type="similarity">
    <text evidence="2">Belongs to the bacterial solute-binding protein 5 family.</text>
</comment>
<evidence type="ECO:0000313" key="6">
    <source>
        <dbReference type="Proteomes" id="UP000198703"/>
    </source>
</evidence>
<dbReference type="AlphaFoldDB" id="A0A1H4FM33"/>
<reference evidence="5 6" key="1">
    <citation type="submission" date="2016-10" db="EMBL/GenBank/DDBJ databases">
        <authorList>
            <person name="de Groot N.N."/>
        </authorList>
    </citation>
    <scope>NUCLEOTIDE SEQUENCE [LARGE SCALE GENOMIC DNA]</scope>
    <source>
        <strain evidence="5 6">DSM 15345</strain>
    </source>
</reference>
<dbReference type="GO" id="GO:0015833">
    <property type="term" value="P:peptide transport"/>
    <property type="evidence" value="ECO:0007669"/>
    <property type="project" value="TreeGrafter"/>
</dbReference>
<dbReference type="CDD" id="cd08497">
    <property type="entry name" value="MbnE-like"/>
    <property type="match status" value="1"/>
</dbReference>
<dbReference type="InterPro" id="IPR030678">
    <property type="entry name" value="Peptide/Ni-bd"/>
</dbReference>
<dbReference type="Pfam" id="PF00496">
    <property type="entry name" value="SBP_bac_5"/>
    <property type="match status" value="1"/>
</dbReference>
<dbReference type="InterPro" id="IPR000914">
    <property type="entry name" value="SBP_5_dom"/>
</dbReference>
<gene>
    <name evidence="5" type="ORF">SAMN05444370_12512</name>
</gene>
<dbReference type="Proteomes" id="UP000198703">
    <property type="component" value="Unassembled WGS sequence"/>
</dbReference>
<evidence type="ECO:0000256" key="3">
    <source>
        <dbReference type="ARBA" id="ARBA00022729"/>
    </source>
</evidence>